<evidence type="ECO:0000256" key="1">
    <source>
        <dbReference type="SAM" id="MobiDB-lite"/>
    </source>
</evidence>
<dbReference type="OrthoDB" id="2283392at2759"/>
<dbReference type="GO" id="GO:0003676">
    <property type="term" value="F:nucleic acid binding"/>
    <property type="evidence" value="ECO:0007669"/>
    <property type="project" value="InterPro"/>
</dbReference>
<dbReference type="Proteomes" id="UP000054107">
    <property type="component" value="Unassembled WGS sequence"/>
</dbReference>
<feature type="compositionally biased region" description="Polar residues" evidence="1">
    <location>
        <begin position="73"/>
        <end position="82"/>
    </location>
</feature>
<evidence type="ECO:0000313" key="2">
    <source>
        <dbReference type="EMBL" id="CEP14000.1"/>
    </source>
</evidence>
<feature type="compositionally biased region" description="Polar residues" evidence="1">
    <location>
        <begin position="105"/>
        <end position="114"/>
    </location>
</feature>
<name>A0A0B7NF88_9FUNG</name>
<keyword evidence="3" id="KW-1185">Reference proteome</keyword>
<organism evidence="2 3">
    <name type="scientific">Parasitella parasitica</name>
    <dbReference type="NCBI Taxonomy" id="35722"/>
    <lineage>
        <taxon>Eukaryota</taxon>
        <taxon>Fungi</taxon>
        <taxon>Fungi incertae sedis</taxon>
        <taxon>Mucoromycota</taxon>
        <taxon>Mucoromycotina</taxon>
        <taxon>Mucoromycetes</taxon>
        <taxon>Mucorales</taxon>
        <taxon>Mucorineae</taxon>
        <taxon>Mucoraceae</taxon>
        <taxon>Parasitella</taxon>
    </lineage>
</organism>
<dbReference type="AlphaFoldDB" id="A0A0B7NF88"/>
<accession>A0A0B7NF88</accession>
<dbReference type="GO" id="GO:0008270">
    <property type="term" value="F:zinc ion binding"/>
    <property type="evidence" value="ECO:0007669"/>
    <property type="project" value="InterPro"/>
</dbReference>
<dbReference type="EMBL" id="LN730905">
    <property type="protein sequence ID" value="CEP14000.1"/>
    <property type="molecule type" value="Genomic_DNA"/>
</dbReference>
<evidence type="ECO:0000313" key="3">
    <source>
        <dbReference type="Proteomes" id="UP000054107"/>
    </source>
</evidence>
<feature type="region of interest" description="Disordered" evidence="1">
    <location>
        <begin position="65"/>
        <end position="114"/>
    </location>
</feature>
<sequence>MATWCRYCHEEGHTKFECPKALTRIICFNYDNAGHRQDTCPKPKKGSLDHAFKKARKTPCLISSAEADKSKWAPSNTKNSDAGKQHLQGRQQQRQGQQPILRQMITPSRHSTNY</sequence>
<proteinExistence type="predicted"/>
<dbReference type="Gene3D" id="4.10.60.10">
    <property type="entry name" value="Zinc finger, CCHC-type"/>
    <property type="match status" value="1"/>
</dbReference>
<dbReference type="InterPro" id="IPR036875">
    <property type="entry name" value="Znf_CCHC_sf"/>
</dbReference>
<feature type="compositionally biased region" description="Low complexity" evidence="1">
    <location>
        <begin position="88"/>
        <end position="98"/>
    </location>
</feature>
<gene>
    <name evidence="2" type="primary">PARPA_08156.1 scaffold 32258</name>
</gene>
<dbReference type="SUPFAM" id="SSF57756">
    <property type="entry name" value="Retrovirus zinc finger-like domains"/>
    <property type="match status" value="1"/>
</dbReference>
<evidence type="ECO:0008006" key="4">
    <source>
        <dbReference type="Google" id="ProtNLM"/>
    </source>
</evidence>
<protein>
    <recommendedName>
        <fullName evidence="4">CCHC-type domain-containing protein</fullName>
    </recommendedName>
</protein>
<reference evidence="2 3" key="1">
    <citation type="submission" date="2014-09" db="EMBL/GenBank/DDBJ databases">
        <authorList>
            <person name="Ellenberger Sabrina"/>
        </authorList>
    </citation>
    <scope>NUCLEOTIDE SEQUENCE [LARGE SCALE GENOMIC DNA]</scope>
    <source>
        <strain evidence="2 3">CBS 412.66</strain>
    </source>
</reference>